<keyword evidence="3" id="KW-1185">Reference proteome</keyword>
<sequence>MASPPRSPTIPYDVLRIYQDQYITLPLFAALSKLQDQREATGNTEAPFKRVPYNKTPELSWGRQSPQLTPTPSPSPSLKISHRKLPSFPTPPDTSPPREDPASASPNQPAAARRRPHHQRVSQTSKQPSHTMLRRSRARTQLVAVIDDLDTRHASAPRRSRTVMS</sequence>
<dbReference type="Proteomes" id="UP000293195">
    <property type="component" value="Unassembled WGS sequence"/>
</dbReference>
<accession>A0ABY0FRA8</accession>
<comment type="caution">
    <text evidence="2">The sequence shown here is derived from an EMBL/GenBank/DDBJ whole genome shotgun (WGS) entry which is preliminary data.</text>
</comment>
<feature type="region of interest" description="Disordered" evidence="1">
    <location>
        <begin position="41"/>
        <end position="165"/>
    </location>
</feature>
<organism evidence="2 3">
    <name type="scientific">Alternaria tenuissima</name>
    <dbReference type="NCBI Taxonomy" id="119927"/>
    <lineage>
        <taxon>Eukaryota</taxon>
        <taxon>Fungi</taxon>
        <taxon>Dikarya</taxon>
        <taxon>Ascomycota</taxon>
        <taxon>Pezizomycotina</taxon>
        <taxon>Dothideomycetes</taxon>
        <taxon>Pleosporomycetidae</taxon>
        <taxon>Pleosporales</taxon>
        <taxon>Pleosporineae</taxon>
        <taxon>Pleosporaceae</taxon>
        <taxon>Alternaria</taxon>
        <taxon>Alternaria sect. Alternaria</taxon>
        <taxon>Alternaria alternata complex</taxon>
    </lineage>
</organism>
<feature type="compositionally biased region" description="Polar residues" evidence="1">
    <location>
        <begin position="121"/>
        <end position="130"/>
    </location>
</feature>
<reference evidence="3" key="1">
    <citation type="journal article" date="2019" name="bioRxiv">
        <title>Genomics, evolutionary history and diagnostics of the Alternaria alternata species group including apple and Asian pear pathotypes.</title>
        <authorList>
            <person name="Armitage A.D."/>
            <person name="Cockerton H.M."/>
            <person name="Sreenivasaprasad S."/>
            <person name="Woodhall J.W."/>
            <person name="Lane C.R."/>
            <person name="Harrison R.J."/>
            <person name="Clarkson J.P."/>
        </authorList>
    </citation>
    <scope>NUCLEOTIDE SEQUENCE [LARGE SCALE GENOMIC DNA]</scope>
    <source>
        <strain evidence="3">FERA 635</strain>
    </source>
</reference>
<feature type="compositionally biased region" description="Basic residues" evidence="1">
    <location>
        <begin position="155"/>
        <end position="165"/>
    </location>
</feature>
<feature type="compositionally biased region" description="Low complexity" evidence="1">
    <location>
        <begin position="102"/>
        <end position="111"/>
    </location>
</feature>
<proteinExistence type="predicted"/>
<evidence type="ECO:0000256" key="1">
    <source>
        <dbReference type="SAM" id="MobiDB-lite"/>
    </source>
</evidence>
<gene>
    <name evidence="2" type="ORF">AA0119_g13276</name>
</gene>
<evidence type="ECO:0000313" key="3">
    <source>
        <dbReference type="Proteomes" id="UP000293195"/>
    </source>
</evidence>
<dbReference type="EMBL" id="PDXF01000194">
    <property type="protein sequence ID" value="RYN85231.1"/>
    <property type="molecule type" value="Genomic_DNA"/>
</dbReference>
<protein>
    <submittedName>
        <fullName evidence="2">Uncharacterized protein</fullName>
    </submittedName>
</protein>
<name>A0ABY0FRA8_9PLEO</name>
<evidence type="ECO:0000313" key="2">
    <source>
        <dbReference type="EMBL" id="RYN85231.1"/>
    </source>
</evidence>